<evidence type="ECO:0000313" key="3">
    <source>
        <dbReference type="Proteomes" id="UP001651880"/>
    </source>
</evidence>
<proteinExistence type="predicted"/>
<dbReference type="EMBL" id="JAJEKE010000001">
    <property type="protein sequence ID" value="MCQ1528477.1"/>
    <property type="molecule type" value="Genomic_DNA"/>
</dbReference>
<keyword evidence="1" id="KW-0472">Membrane</keyword>
<keyword evidence="3" id="KW-1185">Reference proteome</keyword>
<keyword evidence="1" id="KW-1133">Transmembrane helix</keyword>
<gene>
    <name evidence="2" type="ORF">LJD61_02790</name>
</gene>
<protein>
    <submittedName>
        <fullName evidence="2">DUF4321 domain-containing protein</fullName>
    </submittedName>
</protein>
<reference evidence="2 3" key="1">
    <citation type="submission" date="2021-10" db="EMBL/GenBank/DDBJ databases">
        <title>Lutispora strain m25 sp. nov., a thermophilic, non-spore-forming bacterium isolated from a lab-scale methanogenic bioreactor digesting anaerobic sludge.</title>
        <authorList>
            <person name="El Houari A."/>
            <person name="Mcdonald J."/>
        </authorList>
    </citation>
    <scope>NUCLEOTIDE SEQUENCE [LARGE SCALE GENOMIC DNA]</scope>
    <source>
        <strain evidence="3">m25</strain>
    </source>
</reference>
<comment type="caution">
    <text evidence="2">The sequence shown here is derived from an EMBL/GenBank/DDBJ whole genome shotgun (WGS) entry which is preliminary data.</text>
</comment>
<name>A0ABT1NB28_9FIRM</name>
<accession>A0ABT1NB28</accession>
<feature type="transmembrane region" description="Helical" evidence="1">
    <location>
        <begin position="12"/>
        <end position="34"/>
    </location>
</feature>
<feature type="transmembrane region" description="Helical" evidence="1">
    <location>
        <begin position="54"/>
        <end position="80"/>
    </location>
</feature>
<dbReference type="RefSeq" id="WP_255225961.1">
    <property type="nucleotide sequence ID" value="NZ_JAJEKE010000001.1"/>
</dbReference>
<organism evidence="2 3">
    <name type="scientific">Lutispora saccharofermentans</name>
    <dbReference type="NCBI Taxonomy" id="3024236"/>
    <lineage>
        <taxon>Bacteria</taxon>
        <taxon>Bacillati</taxon>
        <taxon>Bacillota</taxon>
        <taxon>Clostridia</taxon>
        <taxon>Lutisporales</taxon>
        <taxon>Lutisporaceae</taxon>
        <taxon>Lutispora</taxon>
    </lineage>
</organism>
<evidence type="ECO:0000256" key="1">
    <source>
        <dbReference type="SAM" id="Phobius"/>
    </source>
</evidence>
<dbReference type="InterPro" id="IPR025470">
    <property type="entry name" value="DUF4321"/>
</dbReference>
<dbReference type="Pfam" id="PF14209">
    <property type="entry name" value="DUF4321"/>
    <property type="match status" value="1"/>
</dbReference>
<sequence length="83" mass="9408">MMRNTERNGWILLLILICGIVVGGFIGEMLGNYIPILKYGYNLGVSPHTYDLRVIKLTFGLTFNINMFSILGIIIAILVFRKM</sequence>
<keyword evidence="1" id="KW-0812">Transmembrane</keyword>
<evidence type="ECO:0000313" key="2">
    <source>
        <dbReference type="EMBL" id="MCQ1528477.1"/>
    </source>
</evidence>
<dbReference type="Proteomes" id="UP001651880">
    <property type="component" value="Unassembled WGS sequence"/>
</dbReference>